<comment type="caution">
    <text evidence="1">The sequence shown here is derived from an EMBL/GenBank/DDBJ whole genome shotgun (WGS) entry which is preliminary data.</text>
</comment>
<gene>
    <name evidence="1" type="ORF">QTL97_10100</name>
</gene>
<evidence type="ECO:0000313" key="2">
    <source>
        <dbReference type="Proteomes" id="UP001271648"/>
    </source>
</evidence>
<reference evidence="1 2" key="1">
    <citation type="submission" date="2023-06" db="EMBL/GenBank/DDBJ databases">
        <title>Sporosarcina sp. nov., isolated from Korean traditional fermented seafood 'Jeotgal'.</title>
        <authorList>
            <person name="Yang A.I."/>
            <person name="Shin N.-R."/>
        </authorList>
    </citation>
    <scope>NUCLEOTIDE SEQUENCE [LARGE SCALE GENOMIC DNA]</scope>
    <source>
        <strain evidence="1 2">KCTC43456</strain>
    </source>
</reference>
<keyword evidence="2" id="KW-1185">Reference proteome</keyword>
<organism evidence="1 2">
    <name type="scientific">Sporosarcina thermotolerans</name>
    <dbReference type="NCBI Taxonomy" id="633404"/>
    <lineage>
        <taxon>Bacteria</taxon>
        <taxon>Bacillati</taxon>
        <taxon>Bacillota</taxon>
        <taxon>Bacilli</taxon>
        <taxon>Bacillales</taxon>
        <taxon>Caryophanaceae</taxon>
        <taxon>Sporosarcina</taxon>
    </lineage>
</organism>
<proteinExistence type="predicted"/>
<dbReference type="RefSeq" id="WP_283732149.1">
    <property type="nucleotide sequence ID" value="NZ_CP125968.1"/>
</dbReference>
<dbReference type="Proteomes" id="UP001271648">
    <property type="component" value="Unassembled WGS sequence"/>
</dbReference>
<protein>
    <submittedName>
        <fullName evidence="1">Uncharacterized protein</fullName>
    </submittedName>
</protein>
<evidence type="ECO:0000313" key="1">
    <source>
        <dbReference type="EMBL" id="MDW0117287.1"/>
    </source>
</evidence>
<dbReference type="EMBL" id="JAUBDJ010000005">
    <property type="protein sequence ID" value="MDW0117287.1"/>
    <property type="molecule type" value="Genomic_DNA"/>
</dbReference>
<sequence length="271" mass="31646">MRVRVYDKEKDTYFKSEVYAIINTGYYEKLLVLTPEDMGNCLMFYDYLDKTHNELSALINSINLARPSDWIYLKSQSVDEQLDRYKGLLKSNIKFFDYIGFPWLWNNTDSLIKLLNGEAIPLRGSIFEKNLYSDINHTEWHFIETQDDVNMLMKQTCFFHDSIINEINYVSGGFVDSDKIMNLTNLRKVTVKVDSQQCSSIEMIFEGVTALNLRPPLDNYSGDIYEASVIVKDASVFFCDGQSEQIDTNYNGTWIYAYSLKWRFFDSENTN</sequence>
<name>A0AAW9A7C6_9BACL</name>
<dbReference type="AlphaFoldDB" id="A0AAW9A7C6"/>
<accession>A0AAW9A7C6</accession>